<sequence length="82" mass="9319">MCTLHKHVLIQPLGGFQGQTSDILIHAEEMKRTRHTAIGPYAEHCGRSHEEHDNRLSGTRAVNVDFSWLTEKCRKRLLVKAG</sequence>
<dbReference type="EMBL" id="CP074347">
    <property type="protein sequence ID" value="USV03252.1"/>
    <property type="molecule type" value="Genomic_DNA"/>
</dbReference>
<dbReference type="RefSeq" id="WP_390900474.1">
    <property type="nucleotide sequence ID" value="NZ_CAMIPM010000016.1"/>
</dbReference>
<protein>
    <submittedName>
        <fullName evidence="1">ATP-dependent Clp protease proteolytic subunit</fullName>
    </submittedName>
</protein>
<gene>
    <name evidence="1" type="ORF">KFQ06_09675</name>
</gene>
<dbReference type="Gene3D" id="3.90.226.10">
    <property type="entry name" value="2-enoyl-CoA Hydratase, Chain A, domain 1"/>
    <property type="match status" value="1"/>
</dbReference>
<proteinExistence type="predicted"/>
<keyword evidence="2" id="KW-1185">Reference proteome</keyword>
<accession>A0ABY5CZ77</accession>
<reference evidence="1" key="1">
    <citation type="journal article" date="2022" name="BMC Genomics">
        <title>Genome sequence of the entomopathogenic Serratia entomophila isolate 626 and characterisation of the species specific itaconate degradation pathway.</title>
        <authorList>
            <person name="Vaughan A.L."/>
            <person name="Altermann E."/>
            <person name="Glare T.R."/>
            <person name="Hurst M.R.H."/>
        </authorList>
    </citation>
    <scope>NUCLEOTIDE SEQUENCE</scope>
    <source>
        <strain evidence="1">626</strain>
    </source>
</reference>
<name>A0ABY5CZ77_9GAMM</name>
<evidence type="ECO:0000313" key="1">
    <source>
        <dbReference type="EMBL" id="USV03252.1"/>
    </source>
</evidence>
<dbReference type="GO" id="GO:0008233">
    <property type="term" value="F:peptidase activity"/>
    <property type="evidence" value="ECO:0007669"/>
    <property type="project" value="UniProtKB-KW"/>
</dbReference>
<organism evidence="1 2">
    <name type="scientific">Serratia entomophila</name>
    <dbReference type="NCBI Taxonomy" id="42906"/>
    <lineage>
        <taxon>Bacteria</taxon>
        <taxon>Pseudomonadati</taxon>
        <taxon>Pseudomonadota</taxon>
        <taxon>Gammaproteobacteria</taxon>
        <taxon>Enterobacterales</taxon>
        <taxon>Yersiniaceae</taxon>
        <taxon>Serratia</taxon>
    </lineage>
</organism>
<dbReference type="SUPFAM" id="SSF52096">
    <property type="entry name" value="ClpP/crotonase"/>
    <property type="match status" value="1"/>
</dbReference>
<dbReference type="InterPro" id="IPR029045">
    <property type="entry name" value="ClpP/crotonase-like_dom_sf"/>
</dbReference>
<dbReference type="InterPro" id="IPR023562">
    <property type="entry name" value="ClpP/TepA"/>
</dbReference>
<keyword evidence="1" id="KW-0645">Protease</keyword>
<keyword evidence="1" id="KW-0378">Hydrolase</keyword>
<dbReference type="Pfam" id="PF00574">
    <property type="entry name" value="CLP_protease"/>
    <property type="match status" value="1"/>
</dbReference>
<dbReference type="GO" id="GO:0006508">
    <property type="term" value="P:proteolysis"/>
    <property type="evidence" value="ECO:0007669"/>
    <property type="project" value="UniProtKB-KW"/>
</dbReference>
<dbReference type="Proteomes" id="UP001056873">
    <property type="component" value="Chromosome"/>
</dbReference>
<evidence type="ECO:0000313" key="2">
    <source>
        <dbReference type="Proteomes" id="UP001056873"/>
    </source>
</evidence>